<comment type="similarity">
    <text evidence="7">Belongs to the transglycosylase MltG family.</text>
</comment>
<evidence type="ECO:0000256" key="6">
    <source>
        <dbReference type="ARBA" id="ARBA00023316"/>
    </source>
</evidence>
<dbReference type="Pfam" id="PF02618">
    <property type="entry name" value="YceG"/>
    <property type="match status" value="1"/>
</dbReference>
<dbReference type="PANTHER" id="PTHR30518">
    <property type="entry name" value="ENDOLYTIC MUREIN TRANSGLYCOSYLASE"/>
    <property type="match status" value="1"/>
</dbReference>
<dbReference type="InterPro" id="IPR003770">
    <property type="entry name" value="MLTG-like"/>
</dbReference>
<dbReference type="CDD" id="cd08010">
    <property type="entry name" value="MltG_like"/>
    <property type="match status" value="1"/>
</dbReference>
<keyword evidence="6 7" id="KW-0961">Cell wall biogenesis/degradation</keyword>
<name>C7NHC8_KYTSD</name>
<evidence type="ECO:0000256" key="2">
    <source>
        <dbReference type="ARBA" id="ARBA00022692"/>
    </source>
</evidence>
<dbReference type="EMBL" id="CP001686">
    <property type="protein sequence ID" value="ACV06285.1"/>
    <property type="molecule type" value="Genomic_DNA"/>
</dbReference>
<keyword evidence="5 7" id="KW-0456">Lyase</keyword>
<feature type="site" description="Important for catalytic activity" evidence="7">
    <location>
        <position position="243"/>
    </location>
</feature>
<dbReference type="GO" id="GO:0005886">
    <property type="term" value="C:plasma membrane"/>
    <property type="evidence" value="ECO:0007669"/>
    <property type="project" value="UniProtKB-UniRule"/>
</dbReference>
<protein>
    <recommendedName>
        <fullName evidence="7">Endolytic murein transglycosylase</fullName>
        <ecNumber evidence="7">4.2.2.29</ecNumber>
    </recommendedName>
    <alternativeName>
        <fullName evidence="7">Peptidoglycan lytic transglycosylase</fullName>
    </alternativeName>
    <alternativeName>
        <fullName evidence="7">Peptidoglycan polymerization terminase</fullName>
    </alternativeName>
</protein>
<feature type="region of interest" description="Disordered" evidence="8">
    <location>
        <begin position="281"/>
        <end position="309"/>
    </location>
</feature>
<keyword evidence="10" id="KW-1185">Reference proteome</keyword>
<dbReference type="KEGG" id="kse:Ksed_12530"/>
<dbReference type="Proteomes" id="UP000006666">
    <property type="component" value="Chromosome"/>
</dbReference>
<gene>
    <name evidence="7" type="primary">mltG</name>
    <name evidence="9" type="ordered locus">Ksed_12530</name>
</gene>
<dbReference type="Gene3D" id="3.30.160.60">
    <property type="entry name" value="Classic Zinc Finger"/>
    <property type="match status" value="1"/>
</dbReference>
<proteinExistence type="inferred from homology"/>
<dbReference type="eggNOG" id="COG1559">
    <property type="taxonomic scope" value="Bacteria"/>
</dbReference>
<dbReference type="STRING" id="478801.Ksed_12530"/>
<dbReference type="GO" id="GO:0008932">
    <property type="term" value="F:lytic endotransglycosylase activity"/>
    <property type="evidence" value="ECO:0007669"/>
    <property type="project" value="UniProtKB-UniRule"/>
</dbReference>
<dbReference type="AlphaFoldDB" id="C7NHC8"/>
<dbReference type="Gene3D" id="3.30.1490.480">
    <property type="entry name" value="Endolytic murein transglycosylase"/>
    <property type="match status" value="1"/>
</dbReference>
<dbReference type="HAMAP" id="MF_02065">
    <property type="entry name" value="MltG"/>
    <property type="match status" value="1"/>
</dbReference>
<feature type="compositionally biased region" description="Basic and acidic residues" evidence="8">
    <location>
        <begin position="281"/>
        <end position="293"/>
    </location>
</feature>
<keyword evidence="1 7" id="KW-1003">Cell membrane</keyword>
<dbReference type="RefSeq" id="WP_015779230.1">
    <property type="nucleotide sequence ID" value="NC_013169.1"/>
</dbReference>
<evidence type="ECO:0000256" key="8">
    <source>
        <dbReference type="SAM" id="MobiDB-lite"/>
    </source>
</evidence>
<dbReference type="HOGENOM" id="CLU_025574_4_0_11"/>
<sequence>MAEHRRSSRLRRSAPPRPPRAQVAAVMVGALALTGVGSALTWDTLAPALSAVAIPDLGSHPDYEGEGHGEKMVKVPEGSSGFEVGRILAENDVVASAPAFNELARLEPRIERLQPGTYVMKNEMSSVAAIEALLDEGNLRVDKVTVPEGLWVDETFDRLAKGTDVPREDYDALEPADVGLPEEAGGEFEGWLFPSTYNFDIDDDARTQVRKMVEQTQTELRREEVARKDWQRMLTVASIVEAESSGQADRGKVASVVFNRLEQDMPLGMDSTIHFIHRERGRAATSTEQRKADSPYNTYERTGLPPGPINSPGRAALDAAVDPDDTDFLYFVAVNPLTGETKFSQTLGEHQRYVEMFNRWCQQNEEMC</sequence>
<reference evidence="9 10" key="1">
    <citation type="journal article" date="2009" name="Stand. Genomic Sci.">
        <title>Complete genome sequence of Kytococcus sedentarius type strain (541).</title>
        <authorList>
            <person name="Sims D."/>
            <person name="Brettin T."/>
            <person name="Detter J.C."/>
            <person name="Han C."/>
            <person name="Lapidus A."/>
            <person name="Copeland A."/>
            <person name="Glavina Del Rio T."/>
            <person name="Nolan M."/>
            <person name="Chen F."/>
            <person name="Lucas S."/>
            <person name="Tice H."/>
            <person name="Cheng J.F."/>
            <person name="Bruce D."/>
            <person name="Goodwin L."/>
            <person name="Pitluck S."/>
            <person name="Ovchinnikova G."/>
            <person name="Pati A."/>
            <person name="Ivanova N."/>
            <person name="Mavrommatis K."/>
            <person name="Chen A."/>
            <person name="Palaniappan K."/>
            <person name="D'haeseleer P."/>
            <person name="Chain P."/>
            <person name="Bristow J."/>
            <person name="Eisen J.A."/>
            <person name="Markowitz V."/>
            <person name="Hugenholtz P."/>
            <person name="Schneider S."/>
            <person name="Goker M."/>
            <person name="Pukall R."/>
            <person name="Kyrpides N.C."/>
            <person name="Klenk H.P."/>
        </authorList>
    </citation>
    <scope>NUCLEOTIDE SEQUENCE [LARGE SCALE GENOMIC DNA]</scope>
    <source>
        <strain evidence="10">ATCC 14392 / DSM 20547 / JCM 11482 / CCUG 33030 / NBRC 15357 / NCTC 11040 / CCM 314 / 541</strain>
    </source>
</reference>
<keyword evidence="3 7" id="KW-1133">Transmembrane helix</keyword>
<dbReference type="GO" id="GO:0009252">
    <property type="term" value="P:peptidoglycan biosynthetic process"/>
    <property type="evidence" value="ECO:0007669"/>
    <property type="project" value="UniProtKB-UniRule"/>
</dbReference>
<evidence type="ECO:0000256" key="1">
    <source>
        <dbReference type="ARBA" id="ARBA00022475"/>
    </source>
</evidence>
<keyword evidence="2 7" id="KW-0812">Transmembrane</keyword>
<comment type="catalytic activity">
    <reaction evidence="7">
        <text>a peptidoglycan chain = a peptidoglycan chain with N-acetyl-1,6-anhydromuramyl-[peptide] at the reducing end + a peptidoglycan chain with N-acetylglucosamine at the non-reducing end.</text>
        <dbReference type="EC" id="4.2.2.29"/>
    </reaction>
</comment>
<accession>C7NHC8</accession>
<evidence type="ECO:0000256" key="7">
    <source>
        <dbReference type="HAMAP-Rule" id="MF_02065"/>
    </source>
</evidence>
<dbReference type="PANTHER" id="PTHR30518:SF2">
    <property type="entry name" value="ENDOLYTIC MUREIN TRANSGLYCOSYLASE"/>
    <property type="match status" value="1"/>
</dbReference>
<evidence type="ECO:0000313" key="10">
    <source>
        <dbReference type="Proteomes" id="UP000006666"/>
    </source>
</evidence>
<comment type="function">
    <text evidence="7">Functions as a peptidoglycan terminase that cleaves nascent peptidoglycan strands endolytically to terminate their elongation.</text>
</comment>
<keyword evidence="4 7" id="KW-0472">Membrane</keyword>
<evidence type="ECO:0000313" key="9">
    <source>
        <dbReference type="EMBL" id="ACV06285.1"/>
    </source>
</evidence>
<organism evidence="9 10">
    <name type="scientific">Kytococcus sedentarius (strain ATCC 14392 / DSM 20547 / JCM 11482 / CCUG 33030 / NBRC 15357 / NCTC 11040 / CCM 314 / 541)</name>
    <name type="common">Micrococcus sedentarius</name>
    <dbReference type="NCBI Taxonomy" id="478801"/>
    <lineage>
        <taxon>Bacteria</taxon>
        <taxon>Bacillati</taxon>
        <taxon>Actinomycetota</taxon>
        <taxon>Actinomycetes</taxon>
        <taxon>Micrococcales</taxon>
        <taxon>Kytococcaceae</taxon>
        <taxon>Kytococcus</taxon>
    </lineage>
</organism>
<evidence type="ECO:0000256" key="3">
    <source>
        <dbReference type="ARBA" id="ARBA00022989"/>
    </source>
</evidence>
<dbReference type="GO" id="GO:0071555">
    <property type="term" value="P:cell wall organization"/>
    <property type="evidence" value="ECO:0007669"/>
    <property type="project" value="UniProtKB-KW"/>
</dbReference>
<evidence type="ECO:0000256" key="5">
    <source>
        <dbReference type="ARBA" id="ARBA00023239"/>
    </source>
</evidence>
<dbReference type="NCBIfam" id="TIGR00247">
    <property type="entry name" value="endolytic transglycosylase MltG"/>
    <property type="match status" value="1"/>
</dbReference>
<dbReference type="EC" id="4.2.2.29" evidence="7"/>
<evidence type="ECO:0000256" key="4">
    <source>
        <dbReference type="ARBA" id="ARBA00023136"/>
    </source>
</evidence>